<dbReference type="PANTHER" id="PTHR48051:SF1">
    <property type="entry name" value="RAS SUPPRESSOR PROTEIN 1"/>
    <property type="match status" value="1"/>
</dbReference>
<reference evidence="4 5" key="1">
    <citation type="journal article" date="2012" name="New Phytol.">
        <title>Insight into trade-off between wood decay and parasitism from the genome of a fungal forest pathogen.</title>
        <authorList>
            <person name="Olson A."/>
            <person name="Aerts A."/>
            <person name="Asiegbu F."/>
            <person name="Belbahri L."/>
            <person name="Bouzid O."/>
            <person name="Broberg A."/>
            <person name="Canback B."/>
            <person name="Coutinho P.M."/>
            <person name="Cullen D."/>
            <person name="Dalman K."/>
            <person name="Deflorio G."/>
            <person name="van Diepen L.T."/>
            <person name="Dunand C."/>
            <person name="Duplessis S."/>
            <person name="Durling M."/>
            <person name="Gonthier P."/>
            <person name="Grimwood J."/>
            <person name="Fossdal C.G."/>
            <person name="Hansson D."/>
            <person name="Henrissat B."/>
            <person name="Hietala A."/>
            <person name="Himmelstrand K."/>
            <person name="Hoffmeister D."/>
            <person name="Hogberg N."/>
            <person name="James T.Y."/>
            <person name="Karlsson M."/>
            <person name="Kohler A."/>
            <person name="Kues U."/>
            <person name="Lee Y.H."/>
            <person name="Lin Y.C."/>
            <person name="Lind M."/>
            <person name="Lindquist E."/>
            <person name="Lombard V."/>
            <person name="Lucas S."/>
            <person name="Lunden K."/>
            <person name="Morin E."/>
            <person name="Murat C."/>
            <person name="Park J."/>
            <person name="Raffaello T."/>
            <person name="Rouze P."/>
            <person name="Salamov A."/>
            <person name="Schmutz J."/>
            <person name="Solheim H."/>
            <person name="Stahlberg J."/>
            <person name="Velez H."/>
            <person name="de Vries R.P."/>
            <person name="Wiebenga A."/>
            <person name="Woodward S."/>
            <person name="Yakovlev I."/>
            <person name="Garbelotto M."/>
            <person name="Martin F."/>
            <person name="Grigoriev I.V."/>
            <person name="Stenlid J."/>
        </authorList>
    </citation>
    <scope>NUCLEOTIDE SEQUENCE [LARGE SCALE GENOMIC DNA]</scope>
    <source>
        <strain evidence="4 5">TC 32-1</strain>
    </source>
</reference>
<evidence type="ECO:0000256" key="2">
    <source>
        <dbReference type="ARBA" id="ARBA00022737"/>
    </source>
</evidence>
<protein>
    <submittedName>
        <fullName evidence="4">Uncharacterized protein</fullName>
    </submittedName>
</protein>
<dbReference type="GeneID" id="20672370"/>
<feature type="region of interest" description="Disordered" evidence="3">
    <location>
        <begin position="371"/>
        <end position="399"/>
    </location>
</feature>
<dbReference type="EMBL" id="KI925462">
    <property type="protein sequence ID" value="ETW78371.1"/>
    <property type="molecule type" value="Genomic_DNA"/>
</dbReference>
<keyword evidence="2" id="KW-0677">Repeat</keyword>
<dbReference type="InterPro" id="IPR003591">
    <property type="entry name" value="Leu-rich_rpt_typical-subtyp"/>
</dbReference>
<dbReference type="Pfam" id="PF13855">
    <property type="entry name" value="LRR_8"/>
    <property type="match status" value="1"/>
</dbReference>
<dbReference type="OrthoDB" id="660555at2759"/>
<proteinExistence type="predicted"/>
<dbReference type="PANTHER" id="PTHR48051">
    <property type="match status" value="1"/>
</dbReference>
<evidence type="ECO:0000313" key="4">
    <source>
        <dbReference type="EMBL" id="ETW78371.1"/>
    </source>
</evidence>
<dbReference type="RefSeq" id="XP_009550348.1">
    <property type="nucleotide sequence ID" value="XM_009552053.1"/>
</dbReference>
<dbReference type="Proteomes" id="UP000030671">
    <property type="component" value="Unassembled WGS sequence"/>
</dbReference>
<dbReference type="InterPro" id="IPR032675">
    <property type="entry name" value="LRR_dom_sf"/>
</dbReference>
<dbReference type="STRING" id="747525.W4JZV1"/>
<dbReference type="eggNOG" id="ENOG502SCN3">
    <property type="taxonomic scope" value="Eukaryota"/>
</dbReference>
<accession>W4JZV1</accession>
<keyword evidence="5" id="KW-1185">Reference proteome</keyword>
<dbReference type="AlphaFoldDB" id="W4JZV1"/>
<gene>
    <name evidence="4" type="ORF">HETIRDRAFT_388424</name>
</gene>
<dbReference type="HOGENOM" id="CLU_023474_0_0_1"/>
<dbReference type="InterPro" id="IPR001611">
    <property type="entry name" value="Leu-rich_rpt"/>
</dbReference>
<dbReference type="KEGG" id="hir:HETIRDRAFT_388424"/>
<dbReference type="InterPro" id="IPR050216">
    <property type="entry name" value="LRR_domain-containing"/>
</dbReference>
<dbReference type="SUPFAM" id="SSF52075">
    <property type="entry name" value="Outer arm dynein light chain 1"/>
    <property type="match status" value="1"/>
</dbReference>
<sequence>MIWQDKITYAIDAAEGRIDLIGEGLTYIPSQIGELANLVLMPALGAFPSPARTIRTFSRSHTTPATRLEREALFSASHPLGGQHGLMLFLSKNQIRSLPTELFSLQNLVVLSLRNNALTYIPPQIAQLCALRELNVANNRITILPAELTALRLDRLSVTPNPLLPVPSPAEAKHLRTRIVGPTTRMLGRVPPLSELILRYLISPSAPASPSNPNPQSILAQHFQLPLLDSLNLRPDFTRVLSASVPGAVALPSPSKLRHPPAIPHVPSDPDTIGNNDEADEAVVGMSHCPAPHHLAPGDVGQNLPEGHWTWNDAPYAQCAENRIVWVEYIAGHKVGSGDYRVPLLWRGCGVGCLDFLGVEEEEQARCLQQAQHQSQQEQDAVEDADMSLADEDVTMAEA</sequence>
<feature type="compositionally biased region" description="Acidic residues" evidence="3">
    <location>
        <begin position="380"/>
        <end position="399"/>
    </location>
</feature>
<dbReference type="SMART" id="SM00369">
    <property type="entry name" value="LRR_TYP"/>
    <property type="match status" value="2"/>
</dbReference>
<dbReference type="InParanoid" id="W4JZV1"/>
<organism evidence="4 5">
    <name type="scientific">Heterobasidion irregulare (strain TC 32-1)</name>
    <dbReference type="NCBI Taxonomy" id="747525"/>
    <lineage>
        <taxon>Eukaryota</taxon>
        <taxon>Fungi</taxon>
        <taxon>Dikarya</taxon>
        <taxon>Basidiomycota</taxon>
        <taxon>Agaricomycotina</taxon>
        <taxon>Agaricomycetes</taxon>
        <taxon>Russulales</taxon>
        <taxon>Bondarzewiaceae</taxon>
        <taxon>Heterobasidion</taxon>
        <taxon>Heterobasidion annosum species complex</taxon>
    </lineage>
</organism>
<evidence type="ECO:0000256" key="3">
    <source>
        <dbReference type="SAM" id="MobiDB-lite"/>
    </source>
</evidence>
<evidence type="ECO:0000313" key="5">
    <source>
        <dbReference type="Proteomes" id="UP000030671"/>
    </source>
</evidence>
<dbReference type="Gene3D" id="3.80.10.10">
    <property type="entry name" value="Ribonuclease Inhibitor"/>
    <property type="match status" value="1"/>
</dbReference>
<keyword evidence="1" id="KW-0433">Leucine-rich repeat</keyword>
<name>W4JZV1_HETIT</name>
<dbReference type="GO" id="GO:0005737">
    <property type="term" value="C:cytoplasm"/>
    <property type="evidence" value="ECO:0007669"/>
    <property type="project" value="TreeGrafter"/>
</dbReference>
<evidence type="ECO:0000256" key="1">
    <source>
        <dbReference type="ARBA" id="ARBA00022614"/>
    </source>
</evidence>